<sequence>MDQLWFCNGLWTCLGDLPHNGSYARQPTRGLHRQSGNANGYYSTIILIPEFQLGVVLLITGDAELLNHLRESITSTFAPLANELLRTAASSRYVGCYKLSTGTDGISVSNGRIELAEDNQRPGIHRKSWTSLGVDFVATYAELSGHYLAISSRQLSWLKFGGLLLYQKCDQDQGQKRLWDDFCAADIDDLSYAGKQWESSTWVLMQRDRR</sequence>
<dbReference type="GeneID" id="70251612"/>
<dbReference type="EMBL" id="JAJTJA010000016">
    <property type="protein sequence ID" value="KAH8689070.1"/>
    <property type="molecule type" value="Genomic_DNA"/>
</dbReference>
<evidence type="ECO:0000313" key="2">
    <source>
        <dbReference type="Proteomes" id="UP001201262"/>
    </source>
</evidence>
<dbReference type="RefSeq" id="XP_046065496.1">
    <property type="nucleotide sequence ID" value="XM_046221325.1"/>
</dbReference>
<accession>A0AAD4KEE0</accession>
<name>A0AAD4KEE0_9EURO</name>
<evidence type="ECO:0000313" key="1">
    <source>
        <dbReference type="EMBL" id="KAH8689070.1"/>
    </source>
</evidence>
<dbReference type="Proteomes" id="UP001201262">
    <property type="component" value="Unassembled WGS sequence"/>
</dbReference>
<keyword evidence="2" id="KW-1185">Reference proteome</keyword>
<protein>
    <recommendedName>
        <fullName evidence="3">Beta-lactamase-related domain-containing protein</fullName>
    </recommendedName>
</protein>
<organism evidence="1 2">
    <name type="scientific">Talaromyces proteolyticus</name>
    <dbReference type="NCBI Taxonomy" id="1131652"/>
    <lineage>
        <taxon>Eukaryota</taxon>
        <taxon>Fungi</taxon>
        <taxon>Dikarya</taxon>
        <taxon>Ascomycota</taxon>
        <taxon>Pezizomycotina</taxon>
        <taxon>Eurotiomycetes</taxon>
        <taxon>Eurotiomycetidae</taxon>
        <taxon>Eurotiales</taxon>
        <taxon>Trichocomaceae</taxon>
        <taxon>Talaromyces</taxon>
        <taxon>Talaromyces sect. Bacilispori</taxon>
    </lineage>
</organism>
<reference evidence="1" key="1">
    <citation type="submission" date="2021-12" db="EMBL/GenBank/DDBJ databases">
        <title>Convergent genome expansion in fungi linked to evolution of root-endophyte symbiosis.</title>
        <authorList>
            <consortium name="DOE Joint Genome Institute"/>
            <person name="Ke Y.-H."/>
            <person name="Bonito G."/>
            <person name="Liao H.-L."/>
            <person name="Looney B."/>
            <person name="Rojas-Flechas A."/>
            <person name="Nash J."/>
            <person name="Hameed K."/>
            <person name="Schadt C."/>
            <person name="Martin F."/>
            <person name="Crous P.W."/>
            <person name="Miettinen O."/>
            <person name="Magnuson J.K."/>
            <person name="Labbe J."/>
            <person name="Jacobson D."/>
            <person name="Doktycz M.J."/>
            <person name="Veneault-Fourrey C."/>
            <person name="Kuo A."/>
            <person name="Mondo S."/>
            <person name="Calhoun S."/>
            <person name="Riley R."/>
            <person name="Ohm R."/>
            <person name="LaButti K."/>
            <person name="Andreopoulos B."/>
            <person name="Pangilinan J."/>
            <person name="Nolan M."/>
            <person name="Tritt A."/>
            <person name="Clum A."/>
            <person name="Lipzen A."/>
            <person name="Daum C."/>
            <person name="Barry K."/>
            <person name="Grigoriev I.V."/>
            <person name="Vilgalys R."/>
        </authorList>
    </citation>
    <scope>NUCLEOTIDE SEQUENCE</scope>
    <source>
        <strain evidence="1">PMI_201</strain>
    </source>
</reference>
<dbReference type="AlphaFoldDB" id="A0AAD4KEE0"/>
<evidence type="ECO:0008006" key="3">
    <source>
        <dbReference type="Google" id="ProtNLM"/>
    </source>
</evidence>
<comment type="caution">
    <text evidence="1">The sequence shown here is derived from an EMBL/GenBank/DDBJ whole genome shotgun (WGS) entry which is preliminary data.</text>
</comment>
<proteinExistence type="predicted"/>
<gene>
    <name evidence="1" type="ORF">BGW36DRAFT_433834</name>
</gene>